<evidence type="ECO:0000313" key="6">
    <source>
        <dbReference type="Proteomes" id="UP000271683"/>
    </source>
</evidence>
<evidence type="ECO:0000313" key="5">
    <source>
        <dbReference type="EMBL" id="ROP29948.1"/>
    </source>
</evidence>
<feature type="region of interest" description="Disordered" evidence="3">
    <location>
        <begin position="98"/>
        <end position="117"/>
    </location>
</feature>
<dbReference type="Pfam" id="PF00550">
    <property type="entry name" value="PP-binding"/>
    <property type="match status" value="1"/>
</dbReference>
<feature type="domain" description="Carrier" evidence="4">
    <location>
        <begin position="22"/>
        <end position="97"/>
    </location>
</feature>
<dbReference type="Proteomes" id="UP000271683">
    <property type="component" value="Unassembled WGS sequence"/>
</dbReference>
<gene>
    <name evidence="5" type="ORF">EDD30_2776</name>
</gene>
<evidence type="ECO:0000259" key="4">
    <source>
        <dbReference type="PROSITE" id="PS50075"/>
    </source>
</evidence>
<comment type="caution">
    <text evidence="5">The sequence shown here is derived from an EMBL/GenBank/DDBJ whole genome shotgun (WGS) entry which is preliminary data.</text>
</comment>
<dbReference type="AlphaFoldDB" id="A0A3N1GIC4"/>
<dbReference type="RefSeq" id="WP_084556037.1">
    <property type="nucleotide sequence ID" value="NZ_RJKL01000001.1"/>
</dbReference>
<reference evidence="5 6" key="1">
    <citation type="submission" date="2018-11" db="EMBL/GenBank/DDBJ databases">
        <title>Sequencing the genomes of 1000 actinobacteria strains.</title>
        <authorList>
            <person name="Klenk H.-P."/>
        </authorList>
    </citation>
    <scope>NUCLEOTIDE SEQUENCE [LARGE SCALE GENOMIC DNA]</scope>
    <source>
        <strain evidence="5 6">DSM 43634</strain>
    </source>
</reference>
<dbReference type="InterPro" id="IPR020806">
    <property type="entry name" value="PKS_PP-bd"/>
</dbReference>
<keyword evidence="1" id="KW-0596">Phosphopantetheine</keyword>
<protein>
    <submittedName>
        <fullName evidence="5">Phosphopantetheine binding protein</fullName>
    </submittedName>
</protein>
<dbReference type="SUPFAM" id="SSF47336">
    <property type="entry name" value="ACP-like"/>
    <property type="match status" value="1"/>
</dbReference>
<evidence type="ECO:0000256" key="2">
    <source>
        <dbReference type="ARBA" id="ARBA00022553"/>
    </source>
</evidence>
<proteinExistence type="predicted"/>
<dbReference type="PROSITE" id="PS50075">
    <property type="entry name" value="CARRIER"/>
    <property type="match status" value="1"/>
</dbReference>
<dbReference type="EMBL" id="RJKL01000001">
    <property type="protein sequence ID" value="ROP29948.1"/>
    <property type="molecule type" value="Genomic_DNA"/>
</dbReference>
<keyword evidence="2" id="KW-0597">Phosphoprotein</keyword>
<organism evidence="5 6">
    <name type="scientific">Couchioplanes caeruleus</name>
    <dbReference type="NCBI Taxonomy" id="56438"/>
    <lineage>
        <taxon>Bacteria</taxon>
        <taxon>Bacillati</taxon>
        <taxon>Actinomycetota</taxon>
        <taxon>Actinomycetes</taxon>
        <taxon>Micromonosporales</taxon>
        <taxon>Micromonosporaceae</taxon>
        <taxon>Couchioplanes</taxon>
    </lineage>
</organism>
<sequence length="129" mass="13803">MTAVPTEFITALQRIPASARRAALQEAVTAEFRTALLMTPEETLPLDANYFDLGLTSLRVTEIKQRLEEKLGCEVDAAVLFASPTIADLTDNLVAAMPGSFPAAPAPPPGPPADRKPLVDSLLKDLFEA</sequence>
<dbReference type="OrthoDB" id="3400287at2"/>
<dbReference type="Gene3D" id="1.10.1200.10">
    <property type="entry name" value="ACP-like"/>
    <property type="match status" value="1"/>
</dbReference>
<name>A0A3N1GIC4_9ACTN</name>
<accession>A0A3N1GIC4</accession>
<dbReference type="GO" id="GO:0031177">
    <property type="term" value="F:phosphopantetheine binding"/>
    <property type="evidence" value="ECO:0007669"/>
    <property type="project" value="InterPro"/>
</dbReference>
<dbReference type="InterPro" id="IPR009081">
    <property type="entry name" value="PP-bd_ACP"/>
</dbReference>
<dbReference type="InterPro" id="IPR036736">
    <property type="entry name" value="ACP-like_sf"/>
</dbReference>
<evidence type="ECO:0000256" key="3">
    <source>
        <dbReference type="SAM" id="MobiDB-lite"/>
    </source>
</evidence>
<dbReference type="SMART" id="SM00823">
    <property type="entry name" value="PKS_PP"/>
    <property type="match status" value="1"/>
</dbReference>
<evidence type="ECO:0000256" key="1">
    <source>
        <dbReference type="ARBA" id="ARBA00022450"/>
    </source>
</evidence>